<organism evidence="3 4">
    <name type="scientific">Sphingomicrobium lutaoense</name>
    <dbReference type="NCBI Taxonomy" id="515949"/>
    <lineage>
        <taxon>Bacteria</taxon>
        <taxon>Pseudomonadati</taxon>
        <taxon>Pseudomonadota</taxon>
        <taxon>Alphaproteobacteria</taxon>
        <taxon>Sphingomonadales</taxon>
        <taxon>Sphingomonadaceae</taxon>
        <taxon>Sphingomicrobium</taxon>
    </lineage>
</organism>
<keyword evidence="1" id="KW-0732">Signal</keyword>
<keyword evidence="4" id="KW-1185">Reference proteome</keyword>
<comment type="caution">
    <text evidence="3">The sequence shown here is derived from an EMBL/GenBank/DDBJ whole genome shotgun (WGS) entry which is preliminary data.</text>
</comment>
<evidence type="ECO:0000313" key="3">
    <source>
        <dbReference type="EMBL" id="MBB3764474.1"/>
    </source>
</evidence>
<dbReference type="GO" id="GO:0016853">
    <property type="term" value="F:isomerase activity"/>
    <property type="evidence" value="ECO:0007669"/>
    <property type="project" value="UniProtKB-KW"/>
</dbReference>
<proteinExistence type="predicted"/>
<feature type="chain" id="PRO_5032733453" evidence="1">
    <location>
        <begin position="17"/>
        <end position="232"/>
    </location>
</feature>
<feature type="domain" description="Thioredoxin-like fold" evidence="2">
    <location>
        <begin position="42"/>
        <end position="228"/>
    </location>
</feature>
<accession>A0A839Z6V0</accession>
<feature type="signal peptide" evidence="1">
    <location>
        <begin position="1"/>
        <end position="16"/>
    </location>
</feature>
<dbReference type="Gene3D" id="3.40.30.10">
    <property type="entry name" value="Glutaredoxin"/>
    <property type="match status" value="1"/>
</dbReference>
<keyword evidence="3" id="KW-0413">Isomerase</keyword>
<protein>
    <submittedName>
        <fullName evidence="3">Protein-disulfide isomerase</fullName>
    </submittedName>
</protein>
<dbReference type="SUPFAM" id="SSF52833">
    <property type="entry name" value="Thioredoxin-like"/>
    <property type="match status" value="1"/>
</dbReference>
<dbReference type="Proteomes" id="UP000578569">
    <property type="component" value="Unassembled WGS sequence"/>
</dbReference>
<dbReference type="Pfam" id="PF13462">
    <property type="entry name" value="Thioredoxin_4"/>
    <property type="match status" value="1"/>
</dbReference>
<evidence type="ECO:0000313" key="4">
    <source>
        <dbReference type="Proteomes" id="UP000578569"/>
    </source>
</evidence>
<gene>
    <name evidence="3" type="ORF">FHS50_001497</name>
</gene>
<reference evidence="3 4" key="1">
    <citation type="submission" date="2020-08" db="EMBL/GenBank/DDBJ databases">
        <title>Genomic Encyclopedia of Type Strains, Phase IV (KMG-IV): sequencing the most valuable type-strain genomes for metagenomic binning, comparative biology and taxonomic classification.</title>
        <authorList>
            <person name="Goeker M."/>
        </authorList>
    </citation>
    <scope>NUCLEOTIDE SEQUENCE [LARGE SCALE GENOMIC DNA]</scope>
    <source>
        <strain evidence="3 4">DSM 24194</strain>
    </source>
</reference>
<dbReference type="InterPro" id="IPR036249">
    <property type="entry name" value="Thioredoxin-like_sf"/>
</dbReference>
<dbReference type="AlphaFoldDB" id="A0A839Z6V0"/>
<dbReference type="EMBL" id="JACICF010000001">
    <property type="protein sequence ID" value="MBB3764474.1"/>
    <property type="molecule type" value="Genomic_DNA"/>
</dbReference>
<evidence type="ECO:0000259" key="2">
    <source>
        <dbReference type="Pfam" id="PF13462"/>
    </source>
</evidence>
<dbReference type="RefSeq" id="WP_183933730.1">
    <property type="nucleotide sequence ID" value="NZ_JACICF010000001.1"/>
</dbReference>
<dbReference type="InterPro" id="IPR012336">
    <property type="entry name" value="Thioredoxin-like_fold"/>
</dbReference>
<name>A0A839Z6V0_9SPHN</name>
<sequence length="232" mass="24876">MRLPLLLAALAMPVMAAPAWSSEPQVAAAEDWTGTVARTEAGGYRIGNPDATVQLVEFVSMTCGHCAHFHHEGMSPLLAGYVATGQVSLEMRNFVLNLPDMIASSVARCSAEPRFFDVTAALLEKQDEWTGAFRRVDKEKGQALVDAKDLHGLAQMGGVAGIALDGDAGVGADALRECMNELSVVDELLAMRRTAHQEHGVSSTPSFLINDRLVPVHDWSSLKPLIDKALAE</sequence>
<dbReference type="Gene3D" id="1.10.40.110">
    <property type="match status" value="1"/>
</dbReference>
<evidence type="ECO:0000256" key="1">
    <source>
        <dbReference type="SAM" id="SignalP"/>
    </source>
</evidence>